<name>A0A5D3BVC5_CUCMM</name>
<feature type="transmembrane region" description="Helical" evidence="2">
    <location>
        <begin position="727"/>
        <end position="749"/>
    </location>
</feature>
<organism evidence="3 4">
    <name type="scientific">Cucumis melo var. makuwa</name>
    <name type="common">Oriental melon</name>
    <dbReference type="NCBI Taxonomy" id="1194695"/>
    <lineage>
        <taxon>Eukaryota</taxon>
        <taxon>Viridiplantae</taxon>
        <taxon>Streptophyta</taxon>
        <taxon>Embryophyta</taxon>
        <taxon>Tracheophyta</taxon>
        <taxon>Spermatophyta</taxon>
        <taxon>Magnoliopsida</taxon>
        <taxon>eudicotyledons</taxon>
        <taxon>Gunneridae</taxon>
        <taxon>Pentapetalae</taxon>
        <taxon>rosids</taxon>
        <taxon>fabids</taxon>
        <taxon>Cucurbitales</taxon>
        <taxon>Cucurbitaceae</taxon>
        <taxon>Benincaseae</taxon>
        <taxon>Cucumis</taxon>
    </lineage>
</organism>
<evidence type="ECO:0000313" key="3">
    <source>
        <dbReference type="EMBL" id="TYK02186.1"/>
    </source>
</evidence>
<sequence length="757" mass="86446">MMELTNTRQRKEEPVINYSSRWRALSLDCKDRLTELSAIEMCTQGMYWGLLYILQGIKLGTFEELAPRAHDMKLSIANRGAKDFLVPKMGSDKNEIDNIEKITNSVIKESMVVHATPLKSFSKRKETKIERKHDDMLEQLLQNQLTQLPECKRPKQVGKVDDPNYCKYHHVISHPVEKCFILKELILKLAHEKKIELDIDEVAQTNHVAIEITSSVPPSTQFYDQRKSLIQFGTFEPILVQFQKKIVTIDFQNKEAQGKDDDEGWIAITRQKERKPNFIPKESLFHQKYAKGSISHKKKGRRNKKIWKPKPTKGKHEDFLQTRWSITLTEFLPISFLEDNPEEILEVTACNAASIVKVGKNYGSSEEVDNSNEIKKMNSVFDHIKPSTTRSSVFQRLSMATKEEETQCPTSTYTQTSAFKRLGISASKKDQPSTSAFDHLKMTNDQQQGKMKSLKAKLFHEENNDNEIHSHVPSRMERNLFVDVNTEGSLTAKSRLIVFTNPTNELASSSSRNFIIASSSLSSKANFIVAGLRAKRIIIFIFSHVLQPRGSSSSSSHICCSREDHHLHLLTCVAAERFIIFIFSHVLQFRGSSSSSFHICYSRENLHLNLFTYSKGSPSSSSPMCCSQKDLHLRFSQEDHHLHLLTCAAAKRIIIFIFNLLQQRGSLSSSSHIYCSREDLHLHFHLLTCVSAEKIIIFIFIFSHVLQPRGSSSSSSSSHMCCSRKDLHLHLYLLTCVAAERIIIFIFIFSHVLQPKG</sequence>
<reference evidence="3 4" key="1">
    <citation type="submission" date="2019-08" db="EMBL/GenBank/DDBJ databases">
        <title>Draft genome sequences of two oriental melons (Cucumis melo L. var makuwa).</title>
        <authorList>
            <person name="Kwon S.-Y."/>
        </authorList>
    </citation>
    <scope>NUCLEOTIDE SEQUENCE [LARGE SCALE GENOMIC DNA]</scope>
    <source>
        <strain evidence="4">cv. Chang Bougi</strain>
        <tissue evidence="3">Leaf</tissue>
    </source>
</reference>
<evidence type="ECO:0000256" key="1">
    <source>
        <dbReference type="SAM" id="MobiDB-lite"/>
    </source>
</evidence>
<protein>
    <submittedName>
        <fullName evidence="3">Retrotransposon gag protein</fullName>
    </submittedName>
</protein>
<proteinExistence type="predicted"/>
<dbReference type="Proteomes" id="UP000321947">
    <property type="component" value="Unassembled WGS sequence"/>
</dbReference>
<dbReference type="PANTHER" id="PTHR33437:SF2">
    <property type="entry name" value="OS06G0361200 PROTEIN"/>
    <property type="match status" value="1"/>
</dbReference>
<keyword evidence="2" id="KW-1133">Transmembrane helix</keyword>
<dbReference type="EMBL" id="SSTD01015868">
    <property type="protein sequence ID" value="TYK02186.1"/>
    <property type="molecule type" value="Genomic_DNA"/>
</dbReference>
<comment type="caution">
    <text evidence="3">The sequence shown here is derived from an EMBL/GenBank/DDBJ whole genome shotgun (WGS) entry which is preliminary data.</text>
</comment>
<evidence type="ECO:0000256" key="2">
    <source>
        <dbReference type="SAM" id="Phobius"/>
    </source>
</evidence>
<accession>A0A5D3BVC5</accession>
<gene>
    <name evidence="3" type="ORF">E5676_scaffold388G00860</name>
</gene>
<feature type="region of interest" description="Disordered" evidence="1">
    <location>
        <begin position="295"/>
        <end position="315"/>
    </location>
</feature>
<feature type="compositionally biased region" description="Basic residues" evidence="1">
    <location>
        <begin position="295"/>
        <end position="313"/>
    </location>
</feature>
<keyword evidence="2" id="KW-0472">Membrane</keyword>
<dbReference type="AlphaFoldDB" id="A0A5D3BVC5"/>
<keyword evidence="2" id="KW-0812">Transmembrane</keyword>
<evidence type="ECO:0000313" key="4">
    <source>
        <dbReference type="Proteomes" id="UP000321947"/>
    </source>
</evidence>
<dbReference type="PANTHER" id="PTHR33437">
    <property type="entry name" value="OS06G0361200 PROTEIN"/>
    <property type="match status" value="1"/>
</dbReference>
<feature type="transmembrane region" description="Helical" evidence="2">
    <location>
        <begin position="682"/>
        <end position="706"/>
    </location>
</feature>